<dbReference type="Gene3D" id="2.40.100.10">
    <property type="entry name" value="Cyclophilin-like"/>
    <property type="match status" value="1"/>
</dbReference>
<evidence type="ECO:0000259" key="4">
    <source>
        <dbReference type="SMART" id="SM00796"/>
    </source>
</evidence>
<sequence length="251" mass="27601">MNQTVTKASAVISPLGDSALVITFGDSIQYDIHKQIKTCKDSIELNPFPGFIECVPAFTNLTIFYNPLEVVAAVKKKEKKEFVSPFEVVSSFLQSKLENEQTEKKLDHRTVSIPVCYGGEYGPDLEYVARHHNLTPEEVISIHSEGEYLAYMIGFAPGFPFLGGLSEKIATPRRPSPRTSIPAGSVGIAGMQTGVYPISTPGGWQLIGQTPIKLFLPEQNPPSLLQAGDIVKFEPISKEEYQEILAKEGEK</sequence>
<dbReference type="EMBL" id="CP022674">
    <property type="protein sequence ID" value="AXI29422.1"/>
    <property type="molecule type" value="Genomic_DNA"/>
</dbReference>
<dbReference type="GO" id="GO:0005524">
    <property type="term" value="F:ATP binding"/>
    <property type="evidence" value="ECO:0007669"/>
    <property type="project" value="UniProtKB-KW"/>
</dbReference>
<dbReference type="SUPFAM" id="SSF160467">
    <property type="entry name" value="PH0987 N-terminal domain-like"/>
    <property type="match status" value="1"/>
</dbReference>
<evidence type="ECO:0000256" key="3">
    <source>
        <dbReference type="ARBA" id="ARBA00022840"/>
    </source>
</evidence>
<dbReference type="NCBIfam" id="TIGR00370">
    <property type="entry name" value="5-oxoprolinase subunit PxpB"/>
    <property type="match status" value="1"/>
</dbReference>
<evidence type="ECO:0000256" key="2">
    <source>
        <dbReference type="ARBA" id="ARBA00022801"/>
    </source>
</evidence>
<dbReference type="SUPFAM" id="SSF50891">
    <property type="entry name" value="Cyclophilin-like"/>
    <property type="match status" value="1"/>
</dbReference>
<feature type="domain" description="Carboxyltransferase" evidence="4">
    <location>
        <begin position="10"/>
        <end position="225"/>
    </location>
</feature>
<dbReference type="Gene3D" id="3.30.1360.40">
    <property type="match status" value="1"/>
</dbReference>
<proteinExistence type="predicted"/>
<keyword evidence="2" id="KW-0378">Hydrolase</keyword>
<evidence type="ECO:0000313" key="6">
    <source>
        <dbReference type="Proteomes" id="UP000253834"/>
    </source>
</evidence>
<dbReference type="Proteomes" id="UP000253834">
    <property type="component" value="Chromosome"/>
</dbReference>
<protein>
    <submittedName>
        <fullName evidence="5">Kinase inhibitor</fullName>
    </submittedName>
</protein>
<dbReference type="GO" id="GO:0016787">
    <property type="term" value="F:hydrolase activity"/>
    <property type="evidence" value="ECO:0007669"/>
    <property type="project" value="UniProtKB-KW"/>
</dbReference>
<dbReference type="PANTHER" id="PTHR34698">
    <property type="entry name" value="5-OXOPROLINASE SUBUNIT B"/>
    <property type="match status" value="1"/>
</dbReference>
<gene>
    <name evidence="5" type="ORF">CIB87_10510</name>
</gene>
<organism evidence="5 6">
    <name type="scientific">Priestia megaterium</name>
    <name type="common">Bacillus megaterium</name>
    <dbReference type="NCBI Taxonomy" id="1404"/>
    <lineage>
        <taxon>Bacteria</taxon>
        <taxon>Bacillati</taxon>
        <taxon>Bacillota</taxon>
        <taxon>Bacilli</taxon>
        <taxon>Bacillales</taxon>
        <taxon>Bacillaceae</taxon>
        <taxon>Priestia</taxon>
    </lineage>
</organism>
<dbReference type="Pfam" id="PF02682">
    <property type="entry name" value="CT_C_D"/>
    <property type="match status" value="1"/>
</dbReference>
<accession>A0AA86IE75</accession>
<dbReference type="AlphaFoldDB" id="A0AA86IE75"/>
<keyword evidence="1" id="KW-0547">Nucleotide-binding</keyword>
<keyword evidence="3" id="KW-0067">ATP-binding</keyword>
<dbReference type="PANTHER" id="PTHR34698:SF2">
    <property type="entry name" value="5-OXOPROLINASE SUBUNIT B"/>
    <property type="match status" value="1"/>
</dbReference>
<name>A0AA86IE75_PRIMG</name>
<dbReference type="InterPro" id="IPR029000">
    <property type="entry name" value="Cyclophilin-like_dom_sf"/>
</dbReference>
<evidence type="ECO:0000313" key="5">
    <source>
        <dbReference type="EMBL" id="AXI29422.1"/>
    </source>
</evidence>
<evidence type="ECO:0000256" key="1">
    <source>
        <dbReference type="ARBA" id="ARBA00022741"/>
    </source>
</evidence>
<dbReference type="SMART" id="SM00796">
    <property type="entry name" value="AHS1"/>
    <property type="match status" value="1"/>
</dbReference>
<dbReference type="InterPro" id="IPR010016">
    <property type="entry name" value="PxpB"/>
</dbReference>
<reference evidence="5 6" key="1">
    <citation type="submission" date="2017-07" db="EMBL/GenBank/DDBJ databases">
        <title>Isolation and development of strain Bacillus megaterium SR7 for enhanced growth and metabolite production under supercritical carbon dioxide.</title>
        <authorList>
            <person name="Freedman A.J.E."/>
            <person name="Peet K.C."/>
            <person name="Boock J.T."/>
            <person name="Penn K."/>
            <person name="Prather K.L.J."/>
            <person name="Thompson J.R."/>
        </authorList>
    </citation>
    <scope>NUCLEOTIDE SEQUENCE [LARGE SCALE GENOMIC DNA]</scope>
    <source>
        <strain evidence="5 6">SR7</strain>
    </source>
</reference>
<dbReference type="InterPro" id="IPR003833">
    <property type="entry name" value="CT_C_D"/>
</dbReference>
<dbReference type="RefSeq" id="WP_114895439.1">
    <property type="nucleotide sequence ID" value="NZ_CP022674.1"/>
</dbReference>